<dbReference type="Proteomes" id="UP001165122">
    <property type="component" value="Unassembled WGS sequence"/>
</dbReference>
<reference evidence="2" key="1">
    <citation type="journal article" date="2023" name="Commun. Biol.">
        <title>Genome analysis of Parmales, the sister group of diatoms, reveals the evolutionary specialization of diatoms from phago-mixotrophs to photoautotrophs.</title>
        <authorList>
            <person name="Ban H."/>
            <person name="Sato S."/>
            <person name="Yoshikawa S."/>
            <person name="Yamada K."/>
            <person name="Nakamura Y."/>
            <person name="Ichinomiya M."/>
            <person name="Sato N."/>
            <person name="Blanc-Mathieu R."/>
            <person name="Endo H."/>
            <person name="Kuwata A."/>
            <person name="Ogata H."/>
        </authorList>
    </citation>
    <scope>NUCLEOTIDE SEQUENCE [LARGE SCALE GENOMIC DNA]</scope>
    <source>
        <strain evidence="2">NIES 3700</strain>
    </source>
</reference>
<organism evidence="1 2">
    <name type="scientific">Triparma laevis f. longispina</name>
    <dbReference type="NCBI Taxonomy" id="1714387"/>
    <lineage>
        <taxon>Eukaryota</taxon>
        <taxon>Sar</taxon>
        <taxon>Stramenopiles</taxon>
        <taxon>Ochrophyta</taxon>
        <taxon>Bolidophyceae</taxon>
        <taxon>Parmales</taxon>
        <taxon>Triparmaceae</taxon>
        <taxon>Triparma</taxon>
    </lineage>
</organism>
<dbReference type="AlphaFoldDB" id="A0A9W7C5A1"/>
<name>A0A9W7C5A1_9STRA</name>
<accession>A0A9W7C5A1</accession>
<sequence length="77" mass="8818">MEQQVLSITRSEDLVKLRALAKLCGRQFFNDRTLLAAVGRCVLEVLELAMPEEKNVGEKRKKKKNDLRKLEILGTCM</sequence>
<protein>
    <submittedName>
        <fullName evidence="1">Uncharacterized protein</fullName>
    </submittedName>
</protein>
<keyword evidence="2" id="KW-1185">Reference proteome</keyword>
<dbReference type="EMBL" id="BRXW01000040">
    <property type="protein sequence ID" value="GMI02157.1"/>
    <property type="molecule type" value="Genomic_DNA"/>
</dbReference>
<proteinExistence type="predicted"/>
<gene>
    <name evidence="1" type="ORF">TrLO_g10067</name>
</gene>
<evidence type="ECO:0000313" key="1">
    <source>
        <dbReference type="EMBL" id="GMI02157.1"/>
    </source>
</evidence>
<comment type="caution">
    <text evidence="1">The sequence shown here is derived from an EMBL/GenBank/DDBJ whole genome shotgun (WGS) entry which is preliminary data.</text>
</comment>
<evidence type="ECO:0000313" key="2">
    <source>
        <dbReference type="Proteomes" id="UP001165122"/>
    </source>
</evidence>